<gene>
    <name evidence="1" type="ORF">C1H46_014017</name>
</gene>
<accession>A0A540MNL2</accession>
<protein>
    <submittedName>
        <fullName evidence="1">Uncharacterized protein</fullName>
    </submittedName>
</protein>
<comment type="caution">
    <text evidence="1">The sequence shown here is derived from an EMBL/GenBank/DDBJ whole genome shotgun (WGS) entry which is preliminary data.</text>
</comment>
<keyword evidence="2" id="KW-1185">Reference proteome</keyword>
<name>A0A540MNL2_MALBA</name>
<evidence type="ECO:0000313" key="1">
    <source>
        <dbReference type="EMBL" id="TQE00381.1"/>
    </source>
</evidence>
<evidence type="ECO:0000313" key="2">
    <source>
        <dbReference type="Proteomes" id="UP000315295"/>
    </source>
</evidence>
<dbReference type="EMBL" id="VIEB01000216">
    <property type="protein sequence ID" value="TQE00381.1"/>
    <property type="molecule type" value="Genomic_DNA"/>
</dbReference>
<sequence>MFTAGEATAIEAVEEDEAFRFLLTSPSGKQRKKKLGPSGGSMAGEKDSNLQYVVDLLQSSYLFTPFSPTFPAST</sequence>
<organism evidence="1 2">
    <name type="scientific">Malus baccata</name>
    <name type="common">Siberian crab apple</name>
    <name type="synonym">Pyrus baccata</name>
    <dbReference type="NCBI Taxonomy" id="106549"/>
    <lineage>
        <taxon>Eukaryota</taxon>
        <taxon>Viridiplantae</taxon>
        <taxon>Streptophyta</taxon>
        <taxon>Embryophyta</taxon>
        <taxon>Tracheophyta</taxon>
        <taxon>Spermatophyta</taxon>
        <taxon>Magnoliopsida</taxon>
        <taxon>eudicotyledons</taxon>
        <taxon>Gunneridae</taxon>
        <taxon>Pentapetalae</taxon>
        <taxon>rosids</taxon>
        <taxon>fabids</taxon>
        <taxon>Rosales</taxon>
        <taxon>Rosaceae</taxon>
        <taxon>Amygdaloideae</taxon>
        <taxon>Maleae</taxon>
        <taxon>Malus</taxon>
    </lineage>
</organism>
<reference evidence="1 2" key="1">
    <citation type="journal article" date="2019" name="G3 (Bethesda)">
        <title>Sequencing of a Wild Apple (Malus baccata) Genome Unravels the Differences Between Cultivated and Wild Apple Species Regarding Disease Resistance and Cold Tolerance.</title>
        <authorList>
            <person name="Chen X."/>
        </authorList>
    </citation>
    <scope>NUCLEOTIDE SEQUENCE [LARGE SCALE GENOMIC DNA]</scope>
    <source>
        <strain evidence="2">cv. Shandingzi</strain>
        <tissue evidence="1">Leaves</tissue>
    </source>
</reference>
<proteinExistence type="predicted"/>
<dbReference type="Proteomes" id="UP000315295">
    <property type="component" value="Unassembled WGS sequence"/>
</dbReference>
<dbReference type="AlphaFoldDB" id="A0A540MNL2"/>